<proteinExistence type="predicted"/>
<comment type="caution">
    <text evidence="4">The sequence shown here is derived from an EMBL/GenBank/DDBJ whole genome shotgun (WGS) entry which is preliminary data.</text>
</comment>
<dbReference type="PANTHER" id="PTHR13037">
    <property type="entry name" value="FORMIN"/>
    <property type="match status" value="1"/>
</dbReference>
<feature type="compositionally biased region" description="Pro residues" evidence="2">
    <location>
        <begin position="1063"/>
        <end position="1074"/>
    </location>
</feature>
<dbReference type="SUPFAM" id="SSF52540">
    <property type="entry name" value="P-loop containing nucleoside triphosphate hydrolases"/>
    <property type="match status" value="2"/>
</dbReference>
<feature type="region of interest" description="Disordered" evidence="2">
    <location>
        <begin position="1058"/>
        <end position="1080"/>
    </location>
</feature>
<feature type="compositionally biased region" description="Gly residues" evidence="2">
    <location>
        <begin position="152"/>
        <end position="161"/>
    </location>
</feature>
<dbReference type="PANTHER" id="PTHR13037:SF24">
    <property type="entry name" value="POLYCOMB PROTEIN PCL-RELATED"/>
    <property type="match status" value="1"/>
</dbReference>
<dbReference type="GO" id="GO:0003676">
    <property type="term" value="F:nucleic acid binding"/>
    <property type="evidence" value="ECO:0007669"/>
    <property type="project" value="InterPro"/>
</dbReference>
<dbReference type="PROSITE" id="PS51192">
    <property type="entry name" value="HELICASE_ATP_BIND_1"/>
    <property type="match status" value="1"/>
</dbReference>
<feature type="compositionally biased region" description="Low complexity" evidence="2">
    <location>
        <begin position="57"/>
        <end position="76"/>
    </location>
</feature>
<feature type="region of interest" description="Disordered" evidence="2">
    <location>
        <begin position="1095"/>
        <end position="1130"/>
    </location>
</feature>
<dbReference type="AlphaFoldDB" id="A0A9W6F0M4"/>
<feature type="compositionally biased region" description="Pro residues" evidence="2">
    <location>
        <begin position="488"/>
        <end position="499"/>
    </location>
</feature>
<evidence type="ECO:0000259" key="3">
    <source>
        <dbReference type="PROSITE" id="PS51192"/>
    </source>
</evidence>
<feature type="domain" description="Helicase ATP-binding" evidence="3">
    <location>
        <begin position="196"/>
        <end position="372"/>
    </location>
</feature>
<feature type="region of interest" description="Disordered" evidence="2">
    <location>
        <begin position="582"/>
        <end position="707"/>
    </location>
</feature>
<feature type="region of interest" description="Disordered" evidence="2">
    <location>
        <begin position="480"/>
        <end position="506"/>
    </location>
</feature>
<evidence type="ECO:0000313" key="4">
    <source>
        <dbReference type="EMBL" id="GLC52288.1"/>
    </source>
</evidence>
<dbReference type="GO" id="GO:0005524">
    <property type="term" value="F:ATP binding"/>
    <property type="evidence" value="ECO:0007669"/>
    <property type="project" value="InterPro"/>
</dbReference>
<sequence length="1225" mass="121315">MFLFERNSGAAWRCGEFAAAASTSTASPVESLPTPKLLLNASETPQTQLHTGGGEVSPSGITAASSGPPSGAPLSPATARALARGFRAGDLALASAGPLQVWCRGLSTASRTPPAMQPQQPPVPAPGSPPRTAGRAPSSGAPQRPGPAGLRAGDGGDGLARGGHNPPGGNAVRFGGGGGAAAGEGGGGSGRGGGAAAGRDVDVDVLLLGPTGRPRDLSVLAAAVERLALRPAGRCCVGCVVLCPSRERVEALQEAAFALLSERGGGPGAMHVMSVHGGTGFREDVSGLRSQPPDVLIATPMRLFELITTEQVRLGHLFESVRVLILDGGEVLATRTLRSQVERLLRLLPNTPTYTAARRAPARGLLRNPAAPATSAAAAAVPASGDPRAPARALVTLMAAADYTAIAAGGAAAAGGGGAAAAAPSATHMRAQAPAPARQSGSVVATTGTAAAAVAAAGGGSAAAAALRRHADQLLAVGRPARHSASLAPPPAPPPPTAPPSGVGPCGAAAAAAAAAAPTSELRAVTRVALRSGFVTFRLGVGGGDVDRLSGDGHGYDADGGGGCGITAGSLAAAVAAALGEGPGEGPAAASPLTGRQETTSGSESDPDLVVRSGVTRGSVAAPPVGSPSGATTAAEAEAAASASPGDVTERTSPGSRGPPSLSLSRTTSSPPPAVGFASAAAAASAASPPSLSPSSLPSKPPPPHQQQLVPLHALAVPYEEHLPYLYLIIRQHMLSEGRHKIAVQFPSAALAALYAALFRALGFPAALATGRAGRAGRQEAVRDLSAAHRGLLFCTETTGVDPGCGLSLVLWVGLPRRPGQLVRQMAAVQQAAAAAIIAASDAAAARERQPTAAAPPLPPPPLPPPQPPPLPPLPRCLVMLHDVDSPRSVAVAAAEALAVAGLGRVVPVQPGAWSGQLDSVSRRIEAALPKVSPALKLEGLEGLMGYMWAARAAAAAAAAAAAGGAAAAAGGGGGGGGGAGGGGAVGNGGGGGGGGAGGGGEGWLGDSAGLGPQPEQQLGVWARRFATALGMPQPPLLSRHVAARMGLRSVPGVTLVDFHAARPPPPQPPPPPARTRTRPRGLVIRLRLKALRQAKQQQQLAAQREAERRAAQEAKQRRREERQRRHQELLARQREAKEARLRRRREAPQPPEVIGRYQFLRALKRRNAASAARAAGQEQGQGQKVQGQKMQGPPVAREGAVEGGGAGGGGRGGGGGGGGGGAGV</sequence>
<dbReference type="InterPro" id="IPR014001">
    <property type="entry name" value="Helicase_ATP-bd"/>
</dbReference>
<feature type="compositionally biased region" description="Gly residues" evidence="2">
    <location>
        <begin position="994"/>
        <end position="1004"/>
    </location>
</feature>
<dbReference type="InterPro" id="IPR011545">
    <property type="entry name" value="DEAD/DEAH_box_helicase_dom"/>
</dbReference>
<feature type="compositionally biased region" description="Low complexity" evidence="2">
    <location>
        <begin position="1095"/>
        <end position="1104"/>
    </location>
</feature>
<feature type="compositionally biased region" description="Pro residues" evidence="2">
    <location>
        <begin position="115"/>
        <end position="129"/>
    </location>
</feature>
<evidence type="ECO:0000313" key="5">
    <source>
        <dbReference type="Proteomes" id="UP001165080"/>
    </source>
</evidence>
<feature type="region of interest" description="Disordered" evidence="2">
    <location>
        <begin position="848"/>
        <end position="871"/>
    </location>
</feature>
<feature type="compositionally biased region" description="Polar residues" evidence="2">
    <location>
        <begin position="594"/>
        <end position="604"/>
    </location>
</feature>
<dbReference type="Pfam" id="PF00270">
    <property type="entry name" value="DEAD"/>
    <property type="match status" value="1"/>
</dbReference>
<feature type="region of interest" description="Disordered" evidence="2">
    <location>
        <begin position="109"/>
        <end position="177"/>
    </location>
</feature>
<feature type="compositionally biased region" description="Low complexity" evidence="2">
    <location>
        <begin position="1169"/>
        <end position="1199"/>
    </location>
</feature>
<keyword evidence="1" id="KW-0945">Host-virus interaction</keyword>
<feature type="compositionally biased region" description="Low complexity" evidence="2">
    <location>
        <begin position="582"/>
        <end position="591"/>
    </location>
</feature>
<protein>
    <recommendedName>
        <fullName evidence="3">Helicase ATP-binding domain-containing protein</fullName>
    </recommendedName>
</protein>
<keyword evidence="5" id="KW-1185">Reference proteome</keyword>
<dbReference type="Proteomes" id="UP001165080">
    <property type="component" value="Unassembled WGS sequence"/>
</dbReference>
<name>A0A9W6F0M4_9CHLO</name>
<feature type="compositionally biased region" description="Low complexity" evidence="2">
    <location>
        <begin position="627"/>
        <end position="698"/>
    </location>
</feature>
<feature type="compositionally biased region" description="Basic and acidic residues" evidence="2">
    <location>
        <begin position="1105"/>
        <end position="1130"/>
    </location>
</feature>
<dbReference type="InterPro" id="IPR027417">
    <property type="entry name" value="P-loop_NTPase"/>
</dbReference>
<feature type="compositionally biased region" description="Gly residues" evidence="2">
    <location>
        <begin position="1202"/>
        <end position="1225"/>
    </location>
</feature>
<feature type="region of interest" description="Disordered" evidence="2">
    <location>
        <begin position="45"/>
        <end position="76"/>
    </location>
</feature>
<dbReference type="EMBL" id="BRXU01000005">
    <property type="protein sequence ID" value="GLC52288.1"/>
    <property type="molecule type" value="Genomic_DNA"/>
</dbReference>
<feature type="region of interest" description="Disordered" evidence="2">
    <location>
        <begin position="1169"/>
        <end position="1225"/>
    </location>
</feature>
<dbReference type="Gene3D" id="3.40.50.300">
    <property type="entry name" value="P-loop containing nucleotide triphosphate hydrolases"/>
    <property type="match status" value="1"/>
</dbReference>
<organism evidence="4 5">
    <name type="scientific">Pleodorina starrii</name>
    <dbReference type="NCBI Taxonomy" id="330485"/>
    <lineage>
        <taxon>Eukaryota</taxon>
        <taxon>Viridiplantae</taxon>
        <taxon>Chlorophyta</taxon>
        <taxon>core chlorophytes</taxon>
        <taxon>Chlorophyceae</taxon>
        <taxon>CS clade</taxon>
        <taxon>Chlamydomonadales</taxon>
        <taxon>Volvocaceae</taxon>
        <taxon>Pleodorina</taxon>
    </lineage>
</organism>
<feature type="region of interest" description="Disordered" evidence="2">
    <location>
        <begin position="994"/>
        <end position="1015"/>
    </location>
</feature>
<accession>A0A9W6F0M4</accession>
<evidence type="ECO:0000256" key="1">
    <source>
        <dbReference type="ARBA" id="ARBA00022581"/>
    </source>
</evidence>
<feature type="compositionally biased region" description="Pro residues" evidence="2">
    <location>
        <begin position="854"/>
        <end position="871"/>
    </location>
</feature>
<reference evidence="4 5" key="1">
    <citation type="journal article" date="2023" name="Commun. Biol.">
        <title>Reorganization of the ancestral sex-determining regions during the evolution of trioecy in Pleodorina starrii.</title>
        <authorList>
            <person name="Takahashi K."/>
            <person name="Suzuki S."/>
            <person name="Kawai-Toyooka H."/>
            <person name="Yamamoto K."/>
            <person name="Hamaji T."/>
            <person name="Ootsuki R."/>
            <person name="Yamaguchi H."/>
            <person name="Kawachi M."/>
            <person name="Higashiyama T."/>
            <person name="Nozaki H."/>
        </authorList>
    </citation>
    <scope>NUCLEOTIDE SEQUENCE [LARGE SCALE GENOMIC DNA]</scope>
    <source>
        <strain evidence="4 5">NIES-4479</strain>
    </source>
</reference>
<gene>
    <name evidence="4" type="primary">PLEST005530</name>
    <name evidence="4" type="ORF">PLESTB_000605300</name>
</gene>
<evidence type="ECO:0000256" key="2">
    <source>
        <dbReference type="SAM" id="MobiDB-lite"/>
    </source>
</evidence>